<evidence type="ECO:0000256" key="17">
    <source>
        <dbReference type="ARBA" id="ARBA00079624"/>
    </source>
</evidence>
<name>A0A9W9YQP4_9CNID</name>
<evidence type="ECO:0000256" key="7">
    <source>
        <dbReference type="ARBA" id="ARBA00050365"/>
    </source>
</evidence>
<dbReference type="FunFam" id="3.40.50.720:FF:000215">
    <property type="entry name" value="3-hydroxyacyl-CoA dehydrogenase type-2"/>
    <property type="match status" value="1"/>
</dbReference>
<dbReference type="InterPro" id="IPR020904">
    <property type="entry name" value="Sc_DH/Rdtase_CS"/>
</dbReference>
<dbReference type="PANTHER" id="PTHR43658:SF8">
    <property type="entry name" value="17-BETA-HYDROXYSTEROID DEHYDROGENASE 14-RELATED"/>
    <property type="match status" value="1"/>
</dbReference>
<dbReference type="InterPro" id="IPR036291">
    <property type="entry name" value="NAD(P)-bd_dom_sf"/>
</dbReference>
<evidence type="ECO:0000256" key="4">
    <source>
        <dbReference type="ARBA" id="ARBA00024072"/>
    </source>
</evidence>
<dbReference type="PRINTS" id="PR00080">
    <property type="entry name" value="SDRFAMILY"/>
</dbReference>
<dbReference type="SUPFAM" id="SSF51735">
    <property type="entry name" value="NAD(P)-binding Rossmann-fold domains"/>
    <property type="match status" value="1"/>
</dbReference>
<evidence type="ECO:0000256" key="10">
    <source>
        <dbReference type="ARBA" id="ARBA00051004"/>
    </source>
</evidence>
<evidence type="ECO:0000256" key="5">
    <source>
        <dbReference type="ARBA" id="ARBA00049381"/>
    </source>
</evidence>
<evidence type="ECO:0000256" key="15">
    <source>
        <dbReference type="ARBA" id="ARBA00052668"/>
    </source>
</evidence>
<dbReference type="Proteomes" id="UP001163046">
    <property type="component" value="Unassembled WGS sequence"/>
</dbReference>
<comment type="catalytic activity">
    <reaction evidence="11">
        <text>3beta,7beta-dihydroxy-5beta-cholan-24-oate + NAD(+) = 3beta-hydroxy-7-oxo-5beta-cholan-24-oate + NADH + H(+)</text>
        <dbReference type="Rhea" id="RHEA:42024"/>
        <dbReference type="ChEBI" id="CHEBI:15378"/>
        <dbReference type="ChEBI" id="CHEBI:57540"/>
        <dbReference type="ChEBI" id="CHEBI:57945"/>
        <dbReference type="ChEBI" id="CHEBI:78602"/>
        <dbReference type="ChEBI" id="CHEBI:78603"/>
    </reaction>
    <physiologicalReaction direction="left-to-right" evidence="11">
        <dbReference type="Rhea" id="RHEA:42025"/>
    </physiologicalReaction>
</comment>
<dbReference type="GO" id="GO:0006631">
    <property type="term" value="P:fatty acid metabolic process"/>
    <property type="evidence" value="ECO:0007669"/>
    <property type="project" value="TreeGrafter"/>
</dbReference>
<dbReference type="GO" id="GO:0005739">
    <property type="term" value="C:mitochondrion"/>
    <property type="evidence" value="ECO:0007669"/>
    <property type="project" value="TreeGrafter"/>
</dbReference>
<sequence>MAATLQKAVCLVTGGASGLGRATVQRLVKNGARVVIADLPSSDGENVAKELGGSCCFAPTDVTSEADVQQAIKLANEKFGRLTVAVNCAGIGIAVRTVSKKGAHPLDQFEKVLKVNAIGTFNVIRLVAEQMTKNEPNEGGERGVIVNTASVAAYEGQIGQAAYSASKGAIVGMTLPIARDLSQHGIRVNTVAPGLFLTPLLMGLPEKVRNELGKMVPFPSRLGDPSEYGQLVQSIIENPMINGEVIRLDGALRMQP</sequence>
<dbReference type="GO" id="GO:0004303">
    <property type="term" value="F:estradiol 17-beta-dehydrogenase [NAD(P)+] activity"/>
    <property type="evidence" value="ECO:0007669"/>
    <property type="project" value="UniProtKB-EC"/>
</dbReference>
<dbReference type="Pfam" id="PF00106">
    <property type="entry name" value="adh_short"/>
    <property type="match status" value="1"/>
</dbReference>
<dbReference type="Gene3D" id="3.40.50.720">
    <property type="entry name" value="NAD(P)-binding Rossmann-like Domain"/>
    <property type="match status" value="1"/>
</dbReference>
<dbReference type="PROSITE" id="PS00061">
    <property type="entry name" value="ADH_SHORT"/>
    <property type="match status" value="1"/>
</dbReference>
<dbReference type="GO" id="GO:0047044">
    <property type="term" value="F:androstan-3-alpha,17-beta-diol dehydrogenase (NAD+) activity"/>
    <property type="evidence" value="ECO:0007669"/>
    <property type="project" value="UniProtKB-EC"/>
</dbReference>
<comment type="catalytic activity">
    <reaction evidence="14">
        <text>cortisone + NAD(+) = 17alpha-hydroxypregn-4-en-3,11,20-trione-21-al + NADH + H(+)</text>
        <dbReference type="Rhea" id="RHEA:42016"/>
        <dbReference type="ChEBI" id="CHEBI:15378"/>
        <dbReference type="ChEBI" id="CHEBI:16962"/>
        <dbReference type="ChEBI" id="CHEBI:57540"/>
        <dbReference type="ChEBI" id="CHEBI:57945"/>
        <dbReference type="ChEBI" id="CHEBI:78596"/>
    </reaction>
    <physiologicalReaction direction="left-to-right" evidence="14">
        <dbReference type="Rhea" id="RHEA:42017"/>
    </physiologicalReaction>
</comment>
<keyword evidence="2" id="KW-0560">Oxidoreductase</keyword>
<evidence type="ECO:0000259" key="21">
    <source>
        <dbReference type="SMART" id="SM00822"/>
    </source>
</evidence>
<comment type="catalytic activity">
    <reaction evidence="8">
        <text>17beta-hydroxy-5alpha-androstan-3-one + NAD(+) = 5alpha-androstan-3,17-dione + NADH + H(+)</text>
        <dbReference type="Rhea" id="RHEA:41992"/>
        <dbReference type="ChEBI" id="CHEBI:15378"/>
        <dbReference type="ChEBI" id="CHEBI:15994"/>
        <dbReference type="ChEBI" id="CHEBI:16330"/>
        <dbReference type="ChEBI" id="CHEBI:57540"/>
        <dbReference type="ChEBI" id="CHEBI:57945"/>
    </reaction>
    <physiologicalReaction direction="left-to-right" evidence="8">
        <dbReference type="Rhea" id="RHEA:41993"/>
    </physiologicalReaction>
</comment>
<feature type="domain" description="Ketoreductase" evidence="21">
    <location>
        <begin position="8"/>
        <end position="199"/>
    </location>
</feature>
<dbReference type="EC" id="1.1.1.62" evidence="4"/>
<comment type="catalytic activity">
    <reaction evidence="15">
        <text>11-dehydrocorticosterone + NAD(+) = pregn-4-ene-3,11,20,21-tetraone + NADH + H(+)</text>
        <dbReference type="Rhea" id="RHEA:42020"/>
        <dbReference type="ChEBI" id="CHEBI:15378"/>
        <dbReference type="ChEBI" id="CHEBI:57540"/>
        <dbReference type="ChEBI" id="CHEBI:57945"/>
        <dbReference type="ChEBI" id="CHEBI:78600"/>
        <dbReference type="ChEBI" id="CHEBI:78601"/>
    </reaction>
    <physiologicalReaction direction="left-to-right" evidence="15">
        <dbReference type="Rhea" id="RHEA:42021"/>
    </physiologicalReaction>
</comment>
<evidence type="ECO:0000256" key="2">
    <source>
        <dbReference type="ARBA" id="ARBA00023002"/>
    </source>
</evidence>
<comment type="similarity">
    <text evidence="1 20">Belongs to the short-chain dehydrogenases/reductases (SDR) family.</text>
</comment>
<evidence type="ECO:0000313" key="23">
    <source>
        <dbReference type="Proteomes" id="UP001163046"/>
    </source>
</evidence>
<comment type="caution">
    <text evidence="22">The sequence shown here is derived from an EMBL/GenBank/DDBJ whole genome shotgun (WGS) entry which is preliminary data.</text>
</comment>
<dbReference type="AlphaFoldDB" id="A0A9W9YQP4"/>
<evidence type="ECO:0000256" key="12">
    <source>
        <dbReference type="ARBA" id="ARBA00051831"/>
    </source>
</evidence>
<evidence type="ECO:0000256" key="1">
    <source>
        <dbReference type="ARBA" id="ARBA00006484"/>
    </source>
</evidence>
<dbReference type="GO" id="GO:0008209">
    <property type="term" value="P:androgen metabolic process"/>
    <property type="evidence" value="ECO:0007669"/>
    <property type="project" value="TreeGrafter"/>
</dbReference>
<comment type="catalytic activity">
    <reaction evidence="13">
        <text>5alpha-pregnan-20beta-ol-3-one + NAD(+) = 5alpha-pregnane-3,20-dione + NADH + H(+)</text>
        <dbReference type="Rhea" id="RHEA:42008"/>
        <dbReference type="ChEBI" id="CHEBI:15378"/>
        <dbReference type="ChEBI" id="CHEBI:28952"/>
        <dbReference type="ChEBI" id="CHEBI:57540"/>
        <dbReference type="ChEBI" id="CHEBI:57945"/>
        <dbReference type="ChEBI" id="CHEBI:78594"/>
    </reaction>
    <physiologicalReaction direction="left-to-right" evidence="13">
        <dbReference type="Rhea" id="RHEA:42009"/>
    </physiologicalReaction>
</comment>
<comment type="catalytic activity">
    <reaction evidence="7">
        <text>5alpha-androstane-3alpha,17beta-diol + NAD(+) = 17beta-hydroxy-5alpha-androstan-3-one + NADH + H(+)</text>
        <dbReference type="Rhea" id="RHEA:42004"/>
        <dbReference type="ChEBI" id="CHEBI:15378"/>
        <dbReference type="ChEBI" id="CHEBI:16330"/>
        <dbReference type="ChEBI" id="CHEBI:36713"/>
        <dbReference type="ChEBI" id="CHEBI:57540"/>
        <dbReference type="ChEBI" id="CHEBI:57945"/>
        <dbReference type="EC" id="1.1.1.53"/>
    </reaction>
    <physiologicalReaction direction="right-to-left" evidence="7">
        <dbReference type="Rhea" id="RHEA:42006"/>
    </physiologicalReaction>
</comment>
<comment type="catalytic activity">
    <reaction evidence="12">
        <text>ursodeoxycholate + NAD(+) = 7-oxolithocholate + NADH + H(+)</text>
        <dbReference type="Rhea" id="RHEA:42028"/>
        <dbReference type="ChEBI" id="CHEBI:15378"/>
        <dbReference type="ChEBI" id="CHEBI:57540"/>
        <dbReference type="ChEBI" id="CHEBI:57945"/>
        <dbReference type="ChEBI" id="CHEBI:78604"/>
        <dbReference type="ChEBI" id="CHEBI:78605"/>
    </reaction>
    <physiologicalReaction direction="left-to-right" evidence="12">
        <dbReference type="Rhea" id="RHEA:42029"/>
    </physiologicalReaction>
</comment>
<proteinExistence type="inferred from homology"/>
<protein>
    <recommendedName>
        <fullName evidence="16">3-hydroxyacyl-CoA dehydrogenase type-2</fullName>
        <ecNumber evidence="3">1.1.1.53</ecNumber>
        <ecNumber evidence="4">1.1.1.62</ecNumber>
    </recommendedName>
    <alternativeName>
        <fullName evidence="18">3-hydroxyacyl-CoA dehydrogenase type II</fullName>
    </alternativeName>
    <alternativeName>
        <fullName evidence="19">Mitochondrial ribonuclease P protein 2</fullName>
    </alternativeName>
    <alternativeName>
        <fullName evidence="17">Type II HADH</fullName>
    </alternativeName>
</protein>
<reference evidence="22" key="1">
    <citation type="submission" date="2023-01" db="EMBL/GenBank/DDBJ databases">
        <title>Genome assembly of the deep-sea coral Lophelia pertusa.</title>
        <authorList>
            <person name="Herrera S."/>
            <person name="Cordes E."/>
        </authorList>
    </citation>
    <scope>NUCLEOTIDE SEQUENCE</scope>
    <source>
        <strain evidence="22">USNM1676648</strain>
        <tissue evidence="22">Polyp</tissue>
    </source>
</reference>
<accession>A0A9W9YQP4</accession>
<evidence type="ECO:0000313" key="22">
    <source>
        <dbReference type="EMBL" id="KAJ7363241.1"/>
    </source>
</evidence>
<dbReference type="PRINTS" id="PR00081">
    <property type="entry name" value="GDHRDH"/>
</dbReference>
<evidence type="ECO:0000256" key="18">
    <source>
        <dbReference type="ARBA" id="ARBA00082293"/>
    </source>
</evidence>
<dbReference type="EMBL" id="MU827306">
    <property type="protein sequence ID" value="KAJ7363241.1"/>
    <property type="molecule type" value="Genomic_DNA"/>
</dbReference>
<dbReference type="InterPro" id="IPR057326">
    <property type="entry name" value="KR_dom"/>
</dbReference>
<evidence type="ECO:0000256" key="13">
    <source>
        <dbReference type="ARBA" id="ARBA00052095"/>
    </source>
</evidence>
<dbReference type="GO" id="GO:0003857">
    <property type="term" value="F:(3S)-3-hydroxyacyl-CoA dehydrogenase (NAD+) activity"/>
    <property type="evidence" value="ECO:0007669"/>
    <property type="project" value="UniProtKB-EC"/>
</dbReference>
<dbReference type="CDD" id="cd05371">
    <property type="entry name" value="HSD10-like_SDR_c"/>
    <property type="match status" value="1"/>
</dbReference>
<comment type="catalytic activity">
    <reaction evidence="6">
        <text>a (3S)-3-hydroxyacyl-CoA + NAD(+) = a 3-oxoacyl-CoA + NADH + H(+)</text>
        <dbReference type="Rhea" id="RHEA:22432"/>
        <dbReference type="ChEBI" id="CHEBI:15378"/>
        <dbReference type="ChEBI" id="CHEBI:57318"/>
        <dbReference type="ChEBI" id="CHEBI:57540"/>
        <dbReference type="ChEBI" id="CHEBI:57945"/>
        <dbReference type="ChEBI" id="CHEBI:90726"/>
        <dbReference type="EC" id="1.1.1.35"/>
    </reaction>
    <physiologicalReaction direction="left-to-right" evidence="6">
        <dbReference type="Rhea" id="RHEA:22433"/>
    </physiologicalReaction>
    <physiologicalReaction direction="right-to-left" evidence="6">
        <dbReference type="Rhea" id="RHEA:22434"/>
    </physiologicalReaction>
</comment>
<dbReference type="PANTHER" id="PTHR43658">
    <property type="entry name" value="SHORT-CHAIN DEHYDROGENASE/REDUCTASE"/>
    <property type="match status" value="1"/>
</dbReference>
<dbReference type="SMART" id="SM00822">
    <property type="entry name" value="PKS_KR"/>
    <property type="match status" value="1"/>
</dbReference>
<gene>
    <name evidence="22" type="ORF">OS493_011523</name>
</gene>
<evidence type="ECO:0000256" key="3">
    <source>
        <dbReference type="ARBA" id="ARBA00024071"/>
    </source>
</evidence>
<evidence type="ECO:0000256" key="20">
    <source>
        <dbReference type="RuleBase" id="RU000363"/>
    </source>
</evidence>
<dbReference type="OrthoDB" id="1274115at2759"/>
<comment type="catalytic activity">
    <reaction evidence="5">
        <text>17beta-estradiol + NAD(+) = estrone + NADH + H(+)</text>
        <dbReference type="Rhea" id="RHEA:24612"/>
        <dbReference type="ChEBI" id="CHEBI:15378"/>
        <dbReference type="ChEBI" id="CHEBI:16469"/>
        <dbReference type="ChEBI" id="CHEBI:17263"/>
        <dbReference type="ChEBI" id="CHEBI:57540"/>
        <dbReference type="ChEBI" id="CHEBI:57945"/>
        <dbReference type="EC" id="1.1.1.62"/>
    </reaction>
    <physiologicalReaction direction="left-to-right" evidence="5">
        <dbReference type="Rhea" id="RHEA:24613"/>
    </physiologicalReaction>
</comment>
<evidence type="ECO:0000256" key="6">
    <source>
        <dbReference type="ARBA" id="ARBA00050141"/>
    </source>
</evidence>
<evidence type="ECO:0000256" key="16">
    <source>
        <dbReference type="ARBA" id="ARBA00072938"/>
    </source>
</evidence>
<evidence type="ECO:0000256" key="19">
    <source>
        <dbReference type="ARBA" id="ARBA00082399"/>
    </source>
</evidence>
<evidence type="ECO:0000256" key="9">
    <source>
        <dbReference type="ARBA" id="ARBA00050927"/>
    </source>
</evidence>
<comment type="catalytic activity">
    <reaction evidence="9">
        <text>cortisol + NAD(+) = 11beta,17alpha-dihydroxypregn-4-ene-3,20,21-trione + NADH + H(+)</text>
        <dbReference type="Rhea" id="RHEA:42012"/>
        <dbReference type="ChEBI" id="CHEBI:15378"/>
        <dbReference type="ChEBI" id="CHEBI:17650"/>
        <dbReference type="ChEBI" id="CHEBI:57540"/>
        <dbReference type="ChEBI" id="CHEBI:57945"/>
        <dbReference type="ChEBI" id="CHEBI:78595"/>
    </reaction>
    <physiologicalReaction direction="left-to-right" evidence="9">
        <dbReference type="Rhea" id="RHEA:42013"/>
    </physiologicalReaction>
</comment>
<evidence type="ECO:0000256" key="14">
    <source>
        <dbReference type="ARBA" id="ARBA00052417"/>
    </source>
</evidence>
<organism evidence="22 23">
    <name type="scientific">Desmophyllum pertusum</name>
    <dbReference type="NCBI Taxonomy" id="174260"/>
    <lineage>
        <taxon>Eukaryota</taxon>
        <taxon>Metazoa</taxon>
        <taxon>Cnidaria</taxon>
        <taxon>Anthozoa</taxon>
        <taxon>Hexacorallia</taxon>
        <taxon>Scleractinia</taxon>
        <taxon>Caryophylliina</taxon>
        <taxon>Caryophylliidae</taxon>
        <taxon>Desmophyllum</taxon>
    </lineage>
</organism>
<evidence type="ECO:0000256" key="11">
    <source>
        <dbReference type="ARBA" id="ARBA00051637"/>
    </source>
</evidence>
<dbReference type="EC" id="1.1.1.53" evidence="3"/>
<evidence type="ECO:0000256" key="8">
    <source>
        <dbReference type="ARBA" id="ARBA00050435"/>
    </source>
</evidence>
<keyword evidence="23" id="KW-1185">Reference proteome</keyword>
<dbReference type="InterPro" id="IPR002347">
    <property type="entry name" value="SDR_fam"/>
</dbReference>
<comment type="catalytic activity">
    <reaction evidence="10">
        <text>(3S)-3-hydroxybutanoyl-CoA + NAD(+) = acetoacetyl-CoA + NADH + H(+)</text>
        <dbReference type="Rhea" id="RHEA:30799"/>
        <dbReference type="ChEBI" id="CHEBI:15378"/>
        <dbReference type="ChEBI" id="CHEBI:57286"/>
        <dbReference type="ChEBI" id="CHEBI:57316"/>
        <dbReference type="ChEBI" id="CHEBI:57540"/>
        <dbReference type="ChEBI" id="CHEBI:57945"/>
    </reaction>
    <physiologicalReaction direction="left-to-right" evidence="10">
        <dbReference type="Rhea" id="RHEA:30800"/>
    </physiologicalReaction>
    <physiologicalReaction direction="right-to-left" evidence="10">
        <dbReference type="Rhea" id="RHEA:30801"/>
    </physiologicalReaction>
</comment>
<dbReference type="GO" id="GO:0008210">
    <property type="term" value="P:estrogen metabolic process"/>
    <property type="evidence" value="ECO:0007669"/>
    <property type="project" value="TreeGrafter"/>
</dbReference>